<evidence type="ECO:0000256" key="6">
    <source>
        <dbReference type="ARBA" id="ARBA00023136"/>
    </source>
</evidence>
<comment type="subcellular location">
    <subcellularLocation>
        <location evidence="1">Membrane</location>
        <topology evidence="1">Multi-pass membrane protein</topology>
    </subcellularLocation>
</comment>
<dbReference type="GO" id="GO:0070679">
    <property type="term" value="F:inositol 1,4,5 trisphosphate binding"/>
    <property type="evidence" value="ECO:0007669"/>
    <property type="project" value="TreeGrafter"/>
</dbReference>
<keyword evidence="11" id="KW-0675">Receptor</keyword>
<dbReference type="Pfam" id="PF00520">
    <property type="entry name" value="Ion_trans"/>
    <property type="match status" value="1"/>
</dbReference>
<feature type="transmembrane region" description="Helical" evidence="9">
    <location>
        <begin position="810"/>
        <end position="826"/>
    </location>
</feature>
<feature type="transmembrane region" description="Helical" evidence="9">
    <location>
        <begin position="1149"/>
        <end position="1178"/>
    </location>
</feature>
<keyword evidence="12" id="KW-1185">Reference proteome</keyword>
<evidence type="ECO:0000256" key="2">
    <source>
        <dbReference type="ARBA" id="ARBA00022448"/>
    </source>
</evidence>
<dbReference type="eggNOG" id="KOG3676">
    <property type="taxonomic scope" value="Eukaryota"/>
</dbReference>
<keyword evidence="6 9" id="KW-0472">Membrane</keyword>
<feature type="compositionally biased region" description="Low complexity" evidence="8">
    <location>
        <begin position="64"/>
        <end position="74"/>
    </location>
</feature>
<dbReference type="GO" id="GO:0034703">
    <property type="term" value="C:cation channel complex"/>
    <property type="evidence" value="ECO:0007669"/>
    <property type="project" value="TreeGrafter"/>
</dbReference>
<feature type="compositionally biased region" description="Low complexity" evidence="8">
    <location>
        <begin position="131"/>
        <end position="162"/>
    </location>
</feature>
<dbReference type="InterPro" id="IPR002110">
    <property type="entry name" value="Ankyrin_rpt"/>
</dbReference>
<protein>
    <submittedName>
        <fullName evidence="11">Ankyrin repeat Transient receptor potential channel</fullName>
    </submittedName>
</protein>
<dbReference type="EMBL" id="FN648437">
    <property type="protein sequence ID" value="CBJ31430.1"/>
    <property type="molecule type" value="Genomic_DNA"/>
</dbReference>
<dbReference type="InParanoid" id="D7FTQ3"/>
<feature type="compositionally biased region" description="Low complexity" evidence="8">
    <location>
        <begin position="1369"/>
        <end position="1383"/>
    </location>
</feature>
<organism evidence="11 12">
    <name type="scientific">Ectocarpus siliculosus</name>
    <name type="common">Brown alga</name>
    <name type="synonym">Conferva siliculosa</name>
    <dbReference type="NCBI Taxonomy" id="2880"/>
    <lineage>
        <taxon>Eukaryota</taxon>
        <taxon>Sar</taxon>
        <taxon>Stramenopiles</taxon>
        <taxon>Ochrophyta</taxon>
        <taxon>PX clade</taxon>
        <taxon>Phaeophyceae</taxon>
        <taxon>Ectocarpales</taxon>
        <taxon>Ectocarpaceae</taxon>
        <taxon>Ectocarpus</taxon>
    </lineage>
</organism>
<reference evidence="11 12" key="1">
    <citation type="journal article" date="2010" name="Nature">
        <title>The Ectocarpus genome and the independent evolution of multicellularity in brown algae.</title>
        <authorList>
            <person name="Cock J.M."/>
            <person name="Sterck L."/>
            <person name="Rouze P."/>
            <person name="Scornet D."/>
            <person name="Allen A.E."/>
            <person name="Amoutzias G."/>
            <person name="Anthouard V."/>
            <person name="Artiguenave F."/>
            <person name="Aury J.M."/>
            <person name="Badger J.H."/>
            <person name="Beszteri B."/>
            <person name="Billiau K."/>
            <person name="Bonnet E."/>
            <person name="Bothwell J.H."/>
            <person name="Bowler C."/>
            <person name="Boyen C."/>
            <person name="Brownlee C."/>
            <person name="Carrano C.J."/>
            <person name="Charrier B."/>
            <person name="Cho G.Y."/>
            <person name="Coelho S.M."/>
            <person name="Collen J."/>
            <person name="Corre E."/>
            <person name="Da Silva C."/>
            <person name="Delage L."/>
            <person name="Delaroque N."/>
            <person name="Dittami S.M."/>
            <person name="Doulbeau S."/>
            <person name="Elias M."/>
            <person name="Farnham G."/>
            <person name="Gachon C.M."/>
            <person name="Gschloessl B."/>
            <person name="Heesch S."/>
            <person name="Jabbari K."/>
            <person name="Jubin C."/>
            <person name="Kawai H."/>
            <person name="Kimura K."/>
            <person name="Kloareg B."/>
            <person name="Kupper F.C."/>
            <person name="Lang D."/>
            <person name="Le Bail A."/>
            <person name="Leblanc C."/>
            <person name="Lerouge P."/>
            <person name="Lohr M."/>
            <person name="Lopez P.J."/>
            <person name="Martens C."/>
            <person name="Maumus F."/>
            <person name="Michel G."/>
            <person name="Miranda-Saavedra D."/>
            <person name="Morales J."/>
            <person name="Moreau H."/>
            <person name="Motomura T."/>
            <person name="Nagasato C."/>
            <person name="Napoli C.A."/>
            <person name="Nelson D.R."/>
            <person name="Nyvall-Collen P."/>
            <person name="Peters A.F."/>
            <person name="Pommier C."/>
            <person name="Potin P."/>
            <person name="Poulain J."/>
            <person name="Quesneville H."/>
            <person name="Read B."/>
            <person name="Rensing S.A."/>
            <person name="Ritter A."/>
            <person name="Rousvoal S."/>
            <person name="Samanta M."/>
            <person name="Samson G."/>
            <person name="Schroeder D.C."/>
            <person name="Segurens B."/>
            <person name="Strittmatter M."/>
            <person name="Tonon T."/>
            <person name="Tregear J.W."/>
            <person name="Valentin K."/>
            <person name="von Dassow P."/>
            <person name="Yamagishi T."/>
            <person name="Van de Peer Y."/>
            <person name="Wincker P."/>
        </authorList>
    </citation>
    <scope>NUCLEOTIDE SEQUENCE [LARGE SCALE GENOMIC DNA]</scope>
    <source>
        <strain evidence="12">Ec32 / CCAP1310/4</strain>
    </source>
</reference>
<dbReference type="Gene3D" id="1.10.287.70">
    <property type="match status" value="1"/>
</dbReference>
<feature type="transmembrane region" description="Helical" evidence="9">
    <location>
        <begin position="866"/>
        <end position="888"/>
    </location>
</feature>
<evidence type="ECO:0000256" key="3">
    <source>
        <dbReference type="ARBA" id="ARBA00022692"/>
    </source>
</evidence>
<feature type="transmembrane region" description="Helical" evidence="9">
    <location>
        <begin position="900"/>
        <end position="921"/>
    </location>
</feature>
<keyword evidence="3 9" id="KW-0812">Transmembrane</keyword>
<dbReference type="InterPro" id="IPR002153">
    <property type="entry name" value="TRPC_channel"/>
</dbReference>
<feature type="region of interest" description="Disordered" evidence="8">
    <location>
        <begin position="207"/>
        <end position="226"/>
    </location>
</feature>
<dbReference type="STRING" id="2880.D7FTQ3"/>
<evidence type="ECO:0000256" key="7">
    <source>
        <dbReference type="ARBA" id="ARBA00023303"/>
    </source>
</evidence>
<feature type="compositionally biased region" description="Gly residues" evidence="8">
    <location>
        <begin position="217"/>
        <end position="226"/>
    </location>
</feature>
<evidence type="ECO:0000256" key="4">
    <source>
        <dbReference type="ARBA" id="ARBA00022989"/>
    </source>
</evidence>
<evidence type="ECO:0000259" key="10">
    <source>
        <dbReference type="Pfam" id="PF00520"/>
    </source>
</evidence>
<keyword evidence="5" id="KW-0406">Ion transport</keyword>
<dbReference type="SMART" id="SM00248">
    <property type="entry name" value="ANK"/>
    <property type="match status" value="3"/>
</dbReference>
<evidence type="ECO:0000256" key="8">
    <source>
        <dbReference type="SAM" id="MobiDB-lite"/>
    </source>
</evidence>
<dbReference type="Proteomes" id="UP000002630">
    <property type="component" value="Linkage Group LG16"/>
</dbReference>
<feature type="region of interest" description="Disordered" evidence="8">
    <location>
        <begin position="1"/>
        <end position="162"/>
    </location>
</feature>
<feature type="transmembrane region" description="Helical" evidence="9">
    <location>
        <begin position="1061"/>
        <end position="1083"/>
    </location>
</feature>
<evidence type="ECO:0000313" key="11">
    <source>
        <dbReference type="EMBL" id="CBJ31430.1"/>
    </source>
</evidence>
<keyword evidence="7" id="KW-0407">Ion channel</keyword>
<dbReference type="PANTHER" id="PTHR10117">
    <property type="entry name" value="TRANSIENT RECEPTOR POTENTIAL CHANNEL"/>
    <property type="match status" value="1"/>
</dbReference>
<dbReference type="SUPFAM" id="SSF48403">
    <property type="entry name" value="Ankyrin repeat"/>
    <property type="match status" value="1"/>
</dbReference>
<keyword evidence="2" id="KW-0813">Transport</keyword>
<feature type="transmembrane region" description="Helical" evidence="9">
    <location>
        <begin position="941"/>
        <end position="963"/>
    </location>
</feature>
<accession>D7FTQ3</accession>
<feature type="compositionally biased region" description="Gly residues" evidence="8">
    <location>
        <begin position="1357"/>
        <end position="1368"/>
    </location>
</feature>
<dbReference type="GO" id="GO:0005886">
    <property type="term" value="C:plasma membrane"/>
    <property type="evidence" value="ECO:0007669"/>
    <property type="project" value="TreeGrafter"/>
</dbReference>
<dbReference type="Gene3D" id="1.25.40.20">
    <property type="entry name" value="Ankyrin repeat-containing domain"/>
    <property type="match status" value="1"/>
</dbReference>
<feature type="domain" description="Ion transport" evidence="10">
    <location>
        <begin position="864"/>
        <end position="1094"/>
    </location>
</feature>
<name>D7FTQ3_ECTSI</name>
<feature type="region of interest" description="Disordered" evidence="8">
    <location>
        <begin position="1357"/>
        <end position="1403"/>
    </location>
</feature>
<feature type="compositionally biased region" description="Gly residues" evidence="8">
    <location>
        <begin position="121"/>
        <end position="130"/>
    </location>
</feature>
<evidence type="ECO:0000313" key="12">
    <source>
        <dbReference type="Proteomes" id="UP000002630"/>
    </source>
</evidence>
<dbReference type="InterPro" id="IPR036770">
    <property type="entry name" value="Ankyrin_rpt-contain_sf"/>
</dbReference>
<dbReference type="GO" id="GO:0015279">
    <property type="term" value="F:store-operated calcium channel activity"/>
    <property type="evidence" value="ECO:0007669"/>
    <property type="project" value="TreeGrafter"/>
</dbReference>
<evidence type="ECO:0000256" key="1">
    <source>
        <dbReference type="ARBA" id="ARBA00004141"/>
    </source>
</evidence>
<dbReference type="EMBL" id="FN649741">
    <property type="protein sequence ID" value="CBJ31430.1"/>
    <property type="molecule type" value="Genomic_DNA"/>
</dbReference>
<feature type="transmembrane region" description="Helical" evidence="9">
    <location>
        <begin position="1198"/>
        <end position="1221"/>
    </location>
</feature>
<dbReference type="GO" id="GO:0051480">
    <property type="term" value="P:regulation of cytosolic calcium ion concentration"/>
    <property type="evidence" value="ECO:0007669"/>
    <property type="project" value="TreeGrafter"/>
</dbReference>
<sequence>MSDKPGGAFSGLRPTSFLIARGPARSRVSSIEEEDRRAGNQPLVSQSYSGGFGRSESSLGAGGAISSRRIAGSRSADRDGMVGGGGSRGRSGRGEDNFRRAGLGAGVGRKSRSRSGSSRGSRGGGGGGSGAASTSSGGSSAVVGDSSNGTRRVRGRAMAAGGESVGTALHAIDRVQTISAAKSQRPGAAAAAAAGRLPGASAATAIGTRRSSHTGAVGVGRKGGSGPISNGGVGSALVSAEAAANGNAAVAASAGTALRRRVSTGQLNNMASTGSNFESMTTIGTPSGSAGGVNSMSRGLARAVGLRSGNDGLGRASASSNNLAAANGVVGAIAEKREAPTDLRSAIEAGDVLAVGAMVRTMSQEEAEVELVAQDREQGTPLMQAAAGKNVQTYTAVMDAIRSRLGVEALMNELQARDLRAWCPLMHAAWSGSAEVFRAVVVAIEDNLGRDQVAEQLAATAKYGWTPLHAAARGNAEAMGAVMTALVNYMEADELKEQLSQSHDKDSDLPTPLMFAAASSSLDSRSLNPLLSELLGCMCDIDEARRQRTAVDYAAAYGRLDTLSCLMAYGCEISDQTVTTLLSGDLAVGAAAFNRCIWKGITTARNPLIPAHNVLRAVSRAADRDAKHRQFLLRMQSDVDELVQEMLQQLPPNMAGFAENYMDTGQGFEAVQWLLEPEMGGKRISSFTGPLARALETRRLEFFSTNIVLAYVSRKFSRGLPGVFSGASWKMPDMHNRDTRRFVLGLPYGAAPDNVVGAVRMRLCVPFELIQGSALRRTSLIPGLQFNCVGLASRPDAFYEVPAVRMACDVVTYLSMLILFCFVVKLESPTKIPAKEVAFYVYMLGNMVNELGEARYVRKLRGQSELWNVVEAVLLGLVCAAFTFRMVAFGSDVIQEEAFFLAQLFFAMAAPLFFSRVLFLAQIDENLGLMVQILFRMLKEVVRFGVVIGVILLGFAMAMFALFGGTTPSLDDDDGSSSNSLPEEEEDTEGVLWFNRGGARGLLTSSGDNSATLDPMSFDISEIYLPSFSTFPESALTMFRAMFGDFDFNEFSGVRYGSAGVGLMVAFLTVMGIVLLNLLIAFLTGAHSEVRSQAKAKFHFTRTQIVQQWNRVVEHDVLPSPLNLVHLTTCLLLKPCVPKSKYPLLMMRIGCFLFWLVMGPLGAALAIAMWFVSIPWSIWHLLFGGQASKEVDRKSERLKYVITAPGLVMIALFLGLLTIFVGDGSSDGTSGLGKHSSRNARKDKLQRGGDYDLAGLLKRLANIGVDDLRRQLKNPLKDSQVLPRDAKMGTTVEHVKQLRDDITVTTANSFRESFRESGKMAEDRAARLEARMSSLEIHLAKIAALLENGNTYNAGGGSGSGSGNGSGSGIATARATSSSNNTSGYRSGGGSQLGVSQHRGGGE</sequence>
<evidence type="ECO:0000256" key="9">
    <source>
        <dbReference type="SAM" id="Phobius"/>
    </source>
</evidence>
<keyword evidence="4 9" id="KW-1133">Transmembrane helix</keyword>
<dbReference type="PANTHER" id="PTHR10117:SF54">
    <property type="entry name" value="TRANSIENT RECEPTOR POTENTIAL-GAMMA PROTEIN"/>
    <property type="match status" value="1"/>
</dbReference>
<gene>
    <name evidence="11" type="ORF">Esi_0255_0025</name>
</gene>
<dbReference type="InterPro" id="IPR005821">
    <property type="entry name" value="Ion_trans_dom"/>
</dbReference>
<proteinExistence type="predicted"/>
<evidence type="ECO:0000256" key="5">
    <source>
        <dbReference type="ARBA" id="ARBA00023065"/>
    </source>
</evidence>
<dbReference type="OrthoDB" id="10340975at2759"/>